<evidence type="ECO:0000259" key="1">
    <source>
        <dbReference type="Pfam" id="PF03478"/>
    </source>
</evidence>
<gene>
    <name evidence="2" type="ORF">OLEA9_A038340</name>
</gene>
<reference evidence="2 3" key="1">
    <citation type="submission" date="2019-12" db="EMBL/GenBank/DDBJ databases">
        <authorList>
            <person name="Alioto T."/>
            <person name="Alioto T."/>
            <person name="Gomez Garrido J."/>
        </authorList>
    </citation>
    <scope>NUCLEOTIDE SEQUENCE [LARGE SCALE GENOMIC DNA]</scope>
</reference>
<accession>A0A8S0R2X5</accession>
<evidence type="ECO:0000313" key="3">
    <source>
        <dbReference type="Proteomes" id="UP000594638"/>
    </source>
</evidence>
<dbReference type="InterPro" id="IPR051304">
    <property type="entry name" value="SCF_F-box_domain"/>
</dbReference>
<dbReference type="InterPro" id="IPR005174">
    <property type="entry name" value="KIB1-4_b-propeller"/>
</dbReference>
<comment type="caution">
    <text evidence="2">The sequence shown here is derived from an EMBL/GenBank/DDBJ whole genome shotgun (WGS) entry which is preliminary data.</text>
</comment>
<proteinExistence type="predicted"/>
<protein>
    <submittedName>
        <fullName evidence="2">F-box SKIP23-like</fullName>
    </submittedName>
</protein>
<dbReference type="Gramene" id="OE9A038340T1">
    <property type="protein sequence ID" value="OE9A038340C1"/>
    <property type="gene ID" value="OE9A038340"/>
</dbReference>
<evidence type="ECO:0000313" key="2">
    <source>
        <dbReference type="EMBL" id="CAA2973227.1"/>
    </source>
</evidence>
<dbReference type="EMBL" id="CACTIH010002091">
    <property type="protein sequence ID" value="CAA2973227.1"/>
    <property type="molecule type" value="Genomic_DNA"/>
</dbReference>
<sequence>MYKSSDEKWTVFNDLSSPYDMIFREWSFYAVYSMGKVVVMKMDEGRSPSVNVVAHSIFDGLGYDEGLGFYEEFDSYTSEKKVEFKVYRLDENAGKWMEVNNLGDRLLFIDDNYTFSAFEVKENCILVTDELVLCQEDD</sequence>
<dbReference type="OrthoDB" id="599103at2759"/>
<dbReference type="PANTHER" id="PTHR47123">
    <property type="entry name" value="F-BOX PROTEIN SKIP23"/>
    <property type="match status" value="1"/>
</dbReference>
<keyword evidence="3" id="KW-1185">Reference proteome</keyword>
<name>A0A8S0R2X5_OLEEU</name>
<dbReference type="AlphaFoldDB" id="A0A8S0R2X5"/>
<dbReference type="Pfam" id="PF03478">
    <property type="entry name" value="Beta-prop_KIB1-4"/>
    <property type="match status" value="1"/>
</dbReference>
<dbReference type="Proteomes" id="UP000594638">
    <property type="component" value="Unassembled WGS sequence"/>
</dbReference>
<feature type="domain" description="KIB1-4 beta-propeller" evidence="1">
    <location>
        <begin position="2"/>
        <end position="135"/>
    </location>
</feature>
<organism evidence="2 3">
    <name type="scientific">Olea europaea subsp. europaea</name>
    <dbReference type="NCBI Taxonomy" id="158383"/>
    <lineage>
        <taxon>Eukaryota</taxon>
        <taxon>Viridiplantae</taxon>
        <taxon>Streptophyta</taxon>
        <taxon>Embryophyta</taxon>
        <taxon>Tracheophyta</taxon>
        <taxon>Spermatophyta</taxon>
        <taxon>Magnoliopsida</taxon>
        <taxon>eudicotyledons</taxon>
        <taxon>Gunneridae</taxon>
        <taxon>Pentapetalae</taxon>
        <taxon>asterids</taxon>
        <taxon>lamiids</taxon>
        <taxon>Lamiales</taxon>
        <taxon>Oleaceae</taxon>
        <taxon>Oleeae</taxon>
        <taxon>Olea</taxon>
    </lineage>
</organism>
<dbReference type="PANTHER" id="PTHR47123:SF15">
    <property type="entry name" value="F-BOX PROTEIN SKIP23"/>
    <property type="match status" value="1"/>
</dbReference>